<sequence length="80" mass="9330">MIIVNGRSYSITEWKYMVFTARKSFGYFYREIDAIKYAEELERTGETNVTVHGYCSKLTVKDEEEFLAAVRTGDPKCEED</sequence>
<evidence type="ECO:0000313" key="2">
    <source>
        <dbReference type="EMBL" id="MEG3440383.1"/>
    </source>
</evidence>
<gene>
    <name evidence="1" type="ORF">V0288_05220</name>
    <name evidence="2" type="ORF">V0288_24865</name>
</gene>
<name>A0AAW9QQM3_9CHRO</name>
<dbReference type="EMBL" id="JBAFSM010000007">
    <property type="protein sequence ID" value="MEG3436512.1"/>
    <property type="molecule type" value="Genomic_DNA"/>
</dbReference>
<reference evidence="1 3" key="1">
    <citation type="submission" date="2024-01" db="EMBL/GenBank/DDBJ databases">
        <title>Genomic insights into the taxonomy and metabolism of the cyanobacterium Pannus brasiliensis CCIBt3594.</title>
        <authorList>
            <person name="Machado M."/>
            <person name="Botero N.B."/>
            <person name="Andreote A.P.D."/>
            <person name="Feitosa A.M.T."/>
            <person name="Popin R."/>
            <person name="Sivonen K."/>
            <person name="Fiore M.F."/>
        </authorList>
    </citation>
    <scope>NUCLEOTIDE SEQUENCE [LARGE SCALE GENOMIC DNA]</scope>
    <source>
        <strain evidence="1 3">CCIBt3594</strain>
    </source>
</reference>
<accession>A0AAW9QQM3</accession>
<evidence type="ECO:0000313" key="3">
    <source>
        <dbReference type="Proteomes" id="UP001328733"/>
    </source>
</evidence>
<keyword evidence="3" id="KW-1185">Reference proteome</keyword>
<evidence type="ECO:0000313" key="1">
    <source>
        <dbReference type="EMBL" id="MEG3436512.1"/>
    </source>
</evidence>
<organism evidence="1 3">
    <name type="scientific">Pannus brasiliensis CCIBt3594</name>
    <dbReference type="NCBI Taxonomy" id="1427578"/>
    <lineage>
        <taxon>Bacteria</taxon>
        <taxon>Bacillati</taxon>
        <taxon>Cyanobacteriota</taxon>
        <taxon>Cyanophyceae</taxon>
        <taxon>Oscillatoriophycideae</taxon>
        <taxon>Chroococcales</taxon>
        <taxon>Microcystaceae</taxon>
        <taxon>Pannus</taxon>
    </lineage>
</organism>
<dbReference type="Proteomes" id="UP001328733">
    <property type="component" value="Unassembled WGS sequence"/>
</dbReference>
<protein>
    <submittedName>
        <fullName evidence="1">Uncharacterized protein</fullName>
    </submittedName>
</protein>
<comment type="caution">
    <text evidence="1">The sequence shown here is derived from an EMBL/GenBank/DDBJ whole genome shotgun (WGS) entry which is preliminary data.</text>
</comment>
<dbReference type="AlphaFoldDB" id="A0AAW9QQM3"/>
<dbReference type="EMBL" id="JBAFSM010000097">
    <property type="protein sequence ID" value="MEG3440383.1"/>
    <property type="molecule type" value="Genomic_DNA"/>
</dbReference>
<dbReference type="RefSeq" id="WP_332863970.1">
    <property type="nucleotide sequence ID" value="NZ_JBAFSM010000007.1"/>
</dbReference>
<proteinExistence type="predicted"/>